<dbReference type="OrthoDB" id="456897at2"/>
<keyword evidence="5" id="KW-1185">Reference proteome</keyword>
<gene>
    <name evidence="4" type="ORF">ACX27_30395</name>
</gene>
<dbReference type="AlphaFoldDB" id="A0A0M3V6T0"/>
<reference evidence="4 5" key="2">
    <citation type="journal article" date="2016" name="Genome Announc.">
        <title>Draft Genome Sequence of the N2-Fixing Cyanobacterium Nostoc piscinale CENA21, Isolated from the Brazilian Amazon Floodplain.</title>
        <authorList>
            <person name="Leao T."/>
            <person name="Guimaraes P.I."/>
            <person name="de Melo A.G."/>
            <person name="Ramos R.T."/>
            <person name="Leao P.N."/>
            <person name="Silva A."/>
            <person name="Fiore M.F."/>
            <person name="Schneider M.P."/>
        </authorList>
    </citation>
    <scope>NUCLEOTIDE SEQUENCE [LARGE SCALE GENOMIC DNA]</scope>
    <source>
        <strain evidence="4 5">CENA21</strain>
    </source>
</reference>
<dbReference type="PATRIC" id="fig|224013.5.peg.7255"/>
<feature type="compositionally biased region" description="Basic and acidic residues" evidence="1">
    <location>
        <begin position="48"/>
        <end position="72"/>
    </location>
</feature>
<dbReference type="Pfam" id="PF04972">
    <property type="entry name" value="BON"/>
    <property type="match status" value="1"/>
</dbReference>
<feature type="compositionally biased region" description="Polar residues" evidence="1">
    <location>
        <begin position="73"/>
        <end position="83"/>
    </location>
</feature>
<evidence type="ECO:0000256" key="2">
    <source>
        <dbReference type="SAM" id="SignalP"/>
    </source>
</evidence>
<reference evidence="5" key="1">
    <citation type="submission" date="2015-07" db="EMBL/GenBank/DDBJ databases">
        <title>Genome Of Nitrogen-Fixing Cyanobacterium Nostoc piscinale CENA21 From Solimoes/Amazon River Floodplain Sediments And Comparative Genomics To Uncover Biosynthetic Natural Products Potential.</title>
        <authorList>
            <person name="Leao T.F."/>
            <person name="Leao P.N."/>
            <person name="Guimaraes P.I."/>
            <person name="de Melo A.G.C."/>
            <person name="Ramos R.T.J."/>
            <person name="Silva A."/>
            <person name="Fiore M.F."/>
            <person name="Schneider M.P.C."/>
        </authorList>
    </citation>
    <scope>NUCLEOTIDE SEQUENCE [LARGE SCALE GENOMIC DNA]</scope>
    <source>
        <strain evidence="5">CENA21</strain>
    </source>
</reference>
<organism evidence="4 5">
    <name type="scientific">Nostoc piscinale CENA21</name>
    <dbReference type="NCBI Taxonomy" id="224013"/>
    <lineage>
        <taxon>Bacteria</taxon>
        <taxon>Bacillati</taxon>
        <taxon>Cyanobacteriota</taxon>
        <taxon>Cyanophyceae</taxon>
        <taxon>Nostocales</taxon>
        <taxon>Nostocaceae</taxon>
        <taxon>Nostoc</taxon>
    </lineage>
</organism>
<keyword evidence="2" id="KW-0732">Signal</keyword>
<evidence type="ECO:0000313" key="5">
    <source>
        <dbReference type="Proteomes" id="UP000062645"/>
    </source>
</evidence>
<dbReference type="KEGG" id="npz:ACX27_30395"/>
<feature type="region of interest" description="Disordered" evidence="1">
    <location>
        <begin position="20"/>
        <end position="91"/>
    </location>
</feature>
<evidence type="ECO:0000259" key="3">
    <source>
        <dbReference type="PROSITE" id="PS50914"/>
    </source>
</evidence>
<dbReference type="PROSITE" id="PS50914">
    <property type="entry name" value="BON"/>
    <property type="match status" value="1"/>
</dbReference>
<feature type="chain" id="PRO_5005790837" evidence="2">
    <location>
        <begin position="20"/>
        <end position="153"/>
    </location>
</feature>
<proteinExistence type="predicted"/>
<accession>A0A0M3V6T0</accession>
<name>A0A0M3V6T0_9NOSO</name>
<dbReference type="Gene3D" id="3.30.1340.30">
    <property type="match status" value="1"/>
</dbReference>
<feature type="domain" description="BON" evidence="3">
    <location>
        <begin position="79"/>
        <end position="150"/>
    </location>
</feature>
<evidence type="ECO:0000256" key="1">
    <source>
        <dbReference type="SAM" id="MobiDB-lite"/>
    </source>
</evidence>
<dbReference type="RefSeq" id="WP_062298027.1">
    <property type="nucleotide sequence ID" value="NZ_CP012036.1"/>
</dbReference>
<evidence type="ECO:0000313" key="4">
    <source>
        <dbReference type="EMBL" id="ALF56183.1"/>
    </source>
</evidence>
<dbReference type="EMBL" id="CP012036">
    <property type="protein sequence ID" value="ALF56183.1"/>
    <property type="molecule type" value="Genomic_DNA"/>
</dbReference>
<dbReference type="PROSITE" id="PS51257">
    <property type="entry name" value="PROKAR_LIPOPROTEIN"/>
    <property type="match status" value="1"/>
</dbReference>
<feature type="signal peptide" evidence="2">
    <location>
        <begin position="1"/>
        <end position="19"/>
    </location>
</feature>
<protein>
    <submittedName>
        <fullName evidence="4">Transporter</fullName>
    </submittedName>
</protein>
<dbReference type="InterPro" id="IPR007055">
    <property type="entry name" value="BON_dom"/>
</dbReference>
<dbReference type="Proteomes" id="UP000062645">
    <property type="component" value="Chromosome"/>
</dbReference>
<feature type="compositionally biased region" description="Polar residues" evidence="1">
    <location>
        <begin position="21"/>
        <end position="47"/>
    </location>
</feature>
<dbReference type="STRING" id="224013.ACX27_30395"/>
<sequence>MKKLAPFFISGLLLLGAAACQNPSRTSESAPDTVNQNPASPAAQTTQEAKEDAQSELRRRQLNEDIRAREQRNNATGGDTQRATGDLASEVRSKLEANIPDSQLTVAADEKGTVTVNGTVKNQDQFNKIQPLAQEIKGVKSVVNKAVVAPPKQ</sequence>